<proteinExistence type="inferred from homology"/>
<feature type="compositionally biased region" description="Basic residues" evidence="4">
    <location>
        <begin position="1"/>
        <end position="15"/>
    </location>
</feature>
<evidence type="ECO:0000256" key="1">
    <source>
        <dbReference type="ARBA" id="ARBA00004123"/>
    </source>
</evidence>
<comment type="subcellular location">
    <subcellularLocation>
        <location evidence="1">Nucleus</location>
    </subcellularLocation>
</comment>
<dbReference type="GO" id="GO:0000122">
    <property type="term" value="P:negative regulation of transcription by RNA polymerase II"/>
    <property type="evidence" value="ECO:0000318"/>
    <property type="project" value="GO_Central"/>
</dbReference>
<protein>
    <recommendedName>
        <fullName evidence="7">Nucleolar complex protein 2 homolog</fullName>
    </recommendedName>
</protein>
<evidence type="ECO:0000313" key="6">
    <source>
        <dbReference type="Proteomes" id="UP000001357"/>
    </source>
</evidence>
<keyword evidence="3" id="KW-0539">Nucleus</keyword>
<dbReference type="GO" id="GO:0005730">
    <property type="term" value="C:nucleolus"/>
    <property type="evidence" value="ECO:0000318"/>
    <property type="project" value="GO_Central"/>
</dbReference>
<feature type="compositionally biased region" description="Acidic residues" evidence="4">
    <location>
        <begin position="231"/>
        <end position="256"/>
    </location>
</feature>
<dbReference type="GO" id="GO:0003714">
    <property type="term" value="F:transcription corepressor activity"/>
    <property type="evidence" value="ECO:0000318"/>
    <property type="project" value="GO_Central"/>
</dbReference>
<accession>A9V1E9</accession>
<dbReference type="GO" id="GO:0042273">
    <property type="term" value="P:ribosomal large subunit biogenesis"/>
    <property type="evidence" value="ECO:0000318"/>
    <property type="project" value="GO_Central"/>
</dbReference>
<dbReference type="OMA" id="GCLRYYL"/>
<dbReference type="GeneID" id="5891807"/>
<organism evidence="5 6">
    <name type="scientific">Monosiga brevicollis</name>
    <name type="common">Choanoflagellate</name>
    <dbReference type="NCBI Taxonomy" id="81824"/>
    <lineage>
        <taxon>Eukaryota</taxon>
        <taxon>Choanoflagellata</taxon>
        <taxon>Craspedida</taxon>
        <taxon>Salpingoecidae</taxon>
        <taxon>Monosiga</taxon>
    </lineage>
</organism>
<dbReference type="eggNOG" id="KOG2256">
    <property type="taxonomic scope" value="Eukaryota"/>
</dbReference>
<gene>
    <name evidence="5" type="ORF">MONBRDRAFT_37390</name>
</gene>
<comment type="similarity">
    <text evidence="2">Belongs to the NOC2 family.</text>
</comment>
<evidence type="ECO:0008006" key="7">
    <source>
        <dbReference type="Google" id="ProtNLM"/>
    </source>
</evidence>
<feature type="compositionally biased region" description="Acidic residues" evidence="4">
    <location>
        <begin position="162"/>
        <end position="190"/>
    </location>
</feature>
<feature type="compositionally biased region" description="Acidic residues" evidence="4">
    <location>
        <begin position="119"/>
        <end position="150"/>
    </location>
</feature>
<dbReference type="PANTHER" id="PTHR12687:SF4">
    <property type="entry name" value="NUCLEOLAR COMPLEX PROTEIN 2 HOMOLOG"/>
    <property type="match status" value="1"/>
</dbReference>
<reference evidence="5 6" key="1">
    <citation type="journal article" date="2008" name="Nature">
        <title>The genome of the choanoflagellate Monosiga brevicollis and the origin of metazoans.</title>
        <authorList>
            <consortium name="JGI Sequencing"/>
            <person name="King N."/>
            <person name="Westbrook M.J."/>
            <person name="Young S.L."/>
            <person name="Kuo A."/>
            <person name="Abedin M."/>
            <person name="Chapman J."/>
            <person name="Fairclough S."/>
            <person name="Hellsten U."/>
            <person name="Isogai Y."/>
            <person name="Letunic I."/>
            <person name="Marr M."/>
            <person name="Pincus D."/>
            <person name="Putnam N."/>
            <person name="Rokas A."/>
            <person name="Wright K.J."/>
            <person name="Zuzow R."/>
            <person name="Dirks W."/>
            <person name="Good M."/>
            <person name="Goodstein D."/>
            <person name="Lemons D."/>
            <person name="Li W."/>
            <person name="Lyons J.B."/>
            <person name="Morris A."/>
            <person name="Nichols S."/>
            <person name="Richter D.J."/>
            <person name="Salamov A."/>
            <person name="Bork P."/>
            <person name="Lim W.A."/>
            <person name="Manning G."/>
            <person name="Miller W.T."/>
            <person name="McGinnis W."/>
            <person name="Shapiro H."/>
            <person name="Tjian R."/>
            <person name="Grigoriev I.V."/>
            <person name="Rokhsar D."/>
        </authorList>
    </citation>
    <scope>NUCLEOTIDE SEQUENCE [LARGE SCALE GENOMIC DNA]</scope>
    <source>
        <strain evidence="6">MX1 / ATCC 50154</strain>
    </source>
</reference>
<dbReference type="PANTHER" id="PTHR12687">
    <property type="entry name" value="NUCLEOLAR COMPLEX 2 AND RAD4-RELATED"/>
    <property type="match status" value="1"/>
</dbReference>
<feature type="compositionally biased region" description="Basic and acidic residues" evidence="4">
    <location>
        <begin position="191"/>
        <end position="201"/>
    </location>
</feature>
<dbReference type="Pfam" id="PF03715">
    <property type="entry name" value="Noc2"/>
    <property type="match status" value="1"/>
</dbReference>
<name>A9V1E9_MONBE</name>
<dbReference type="FunCoup" id="A9V1E9">
    <property type="interactions" value="1366"/>
</dbReference>
<dbReference type="GO" id="GO:0005654">
    <property type="term" value="C:nucleoplasm"/>
    <property type="evidence" value="ECO:0000318"/>
    <property type="project" value="GO_Central"/>
</dbReference>
<feature type="compositionally biased region" description="Basic and acidic residues" evidence="4">
    <location>
        <begin position="819"/>
        <end position="832"/>
    </location>
</feature>
<dbReference type="Proteomes" id="UP000001357">
    <property type="component" value="Unassembled WGS sequence"/>
</dbReference>
<feature type="compositionally biased region" description="Basic and acidic residues" evidence="4">
    <location>
        <begin position="16"/>
        <end position="26"/>
    </location>
</feature>
<feature type="compositionally biased region" description="Acidic residues" evidence="4">
    <location>
        <begin position="833"/>
        <end position="847"/>
    </location>
</feature>
<feature type="region of interest" description="Disordered" evidence="4">
    <location>
        <begin position="1"/>
        <end position="208"/>
    </location>
</feature>
<dbReference type="GO" id="GO:0030691">
    <property type="term" value="C:Noc2p-Noc3p complex"/>
    <property type="evidence" value="ECO:0000318"/>
    <property type="project" value="GO_Central"/>
</dbReference>
<sequence length="855" mass="96519">MGAKTKKSTIKFQKNRLKDVIGDRRRNQQKRAYNAKVNQDRKEKHLERRAERTQGGPRPQAGRGLTDARPLADMDFSQFMESGLEDLLEERTSSSGQQDQEFEMADDHSDAGSQGSGESQDELSANEDSDDDNEQADANEDSDDEEDEEANDRALAALDRAGEDDEEEADDDTADGADDDDEEGEDADDAGLDKLEDEVKQHRAQLQRLKETQPEFFDFLDSEDQNLLNFGEDDDEDDEEAMDDEAEPLDDSDEEGSSSKKSKSGRSLADRETLTVKKIRAWGKLLKTKPAGALKHVIQGFLAAAYGFEADNADADTKGPPVTLRYTISSSRAYSEMVQLALAEVPRMLDRLLPAKGKAQHRVPAQRKNWRLVRSHVKYFCQGILHLLPQSQDHAALGAILQMLVPFMHYIACFPKLARQLLKQFFPLFTAGNEKLTVVTFLCMRALILVSDDSFMEIALKGVYLSFVKSARFTTVISLPKISLMRNAVCELYTLNTQLAYKHAFVYIRQLAVHLRNAIVHKKRENLQQVYCWPFVHCLRLWAQVLGRHLEDLAPQQRQDNIMSSLVYPLVQVTLGVVHLIPTSRYFPLRFHCLKTLNLLSEWSGVFVPVAFAAMDVLESSDMGRKPKPSTGRPLNMDVLLKVSKTNLGTQQFQKAVVEQMQEVLLDFFAIHATKIGFPELIVPCQVALKRCMKKARNGEVRQTLSQLVSKLEENKAWVTRSRQNVTFSPKDTQQILTLEQQLRSSNGSPLLKYRTSWQKIVQQRRQLLQQQAEQRYLQSDEPVVTKKGAAGKEAAGADKKAARAKRAAADAPALARELPTKKSKQELREDIDNMSDDDDIEEDVVGEDLSWMNE</sequence>
<feature type="compositionally biased region" description="Basic and acidic residues" evidence="4">
    <location>
        <begin position="38"/>
        <end position="52"/>
    </location>
</feature>
<evidence type="ECO:0000256" key="3">
    <source>
        <dbReference type="ARBA" id="ARBA00023242"/>
    </source>
</evidence>
<dbReference type="InParanoid" id="A9V1E9"/>
<dbReference type="GO" id="GO:0030690">
    <property type="term" value="C:Noc1p-Noc2p complex"/>
    <property type="evidence" value="ECO:0000318"/>
    <property type="project" value="GO_Central"/>
</dbReference>
<dbReference type="GO" id="GO:0042393">
    <property type="term" value="F:histone binding"/>
    <property type="evidence" value="ECO:0000318"/>
    <property type="project" value="GO_Central"/>
</dbReference>
<dbReference type="STRING" id="81824.A9V1E9"/>
<feature type="region of interest" description="Disordered" evidence="4">
    <location>
        <begin position="788"/>
        <end position="855"/>
    </location>
</feature>
<evidence type="ECO:0000256" key="2">
    <source>
        <dbReference type="ARBA" id="ARBA00005907"/>
    </source>
</evidence>
<feature type="region of interest" description="Disordered" evidence="4">
    <location>
        <begin position="227"/>
        <end position="268"/>
    </location>
</feature>
<evidence type="ECO:0000313" key="5">
    <source>
        <dbReference type="EMBL" id="EDQ88555.1"/>
    </source>
</evidence>
<dbReference type="InterPro" id="IPR005343">
    <property type="entry name" value="Noc2"/>
</dbReference>
<evidence type="ECO:0000256" key="4">
    <source>
        <dbReference type="SAM" id="MobiDB-lite"/>
    </source>
</evidence>
<keyword evidence="6" id="KW-1185">Reference proteome</keyword>
<dbReference type="RefSeq" id="XP_001746659.1">
    <property type="nucleotide sequence ID" value="XM_001746607.1"/>
</dbReference>
<dbReference type="EMBL" id="CH991554">
    <property type="protein sequence ID" value="EDQ88555.1"/>
    <property type="molecule type" value="Genomic_DNA"/>
</dbReference>
<dbReference type="KEGG" id="mbr:MONBRDRAFT_37390"/>
<dbReference type="AlphaFoldDB" id="A9V1E9"/>